<accession>A0AAW5RV22</accession>
<sequence length="145" mass="16433">MNEMTDIPLERKTMGRKQIKSFASGIAHMFASSAQHYGWLAYRHRLPVVTIDLLAICIRPAEFDIERNRNLAVMCRKTLLKNVQRLAPPGTVVAAILHVNFGIDDYVLDGLSATIGRSVVTVTLTDERGREWQAEHVQERTLVQY</sequence>
<name>A0AAW5RV22_AERME</name>
<organism evidence="1 2">
    <name type="scientific">Aeromonas media</name>
    <dbReference type="NCBI Taxonomy" id="651"/>
    <lineage>
        <taxon>Bacteria</taxon>
        <taxon>Pseudomonadati</taxon>
        <taxon>Pseudomonadota</taxon>
        <taxon>Gammaproteobacteria</taxon>
        <taxon>Aeromonadales</taxon>
        <taxon>Aeromonadaceae</taxon>
        <taxon>Aeromonas</taxon>
    </lineage>
</organism>
<reference evidence="1" key="1">
    <citation type="submission" date="2022-01" db="EMBL/GenBank/DDBJ databases">
        <title>Comparison of Fish pathogen Aeromonas spp.</title>
        <authorList>
            <person name="Dubey S."/>
            <person name="Sorum H."/>
            <person name="Munangandu H.M."/>
        </authorList>
    </citation>
    <scope>NUCLEOTIDE SEQUENCE</scope>
    <source>
        <strain evidence="1">SD/21-15</strain>
    </source>
</reference>
<comment type="caution">
    <text evidence="1">The sequence shown here is derived from an EMBL/GenBank/DDBJ whole genome shotgun (WGS) entry which is preliminary data.</text>
</comment>
<evidence type="ECO:0000313" key="2">
    <source>
        <dbReference type="Proteomes" id="UP001208651"/>
    </source>
</evidence>
<dbReference type="AlphaFoldDB" id="A0AAW5RV22"/>
<gene>
    <name evidence="1" type="ORF">LZT28_22515</name>
</gene>
<evidence type="ECO:0000313" key="1">
    <source>
        <dbReference type="EMBL" id="MCV3290953.1"/>
    </source>
</evidence>
<proteinExistence type="predicted"/>
<protein>
    <submittedName>
        <fullName evidence="1">Uncharacterized protein</fullName>
    </submittedName>
</protein>
<dbReference type="EMBL" id="JAJVCY010000107">
    <property type="protein sequence ID" value="MCV3290953.1"/>
    <property type="molecule type" value="Genomic_DNA"/>
</dbReference>
<dbReference type="RefSeq" id="WP_263686697.1">
    <property type="nucleotide sequence ID" value="NZ_JAJVCY010000107.1"/>
</dbReference>
<dbReference type="Proteomes" id="UP001208651">
    <property type="component" value="Unassembled WGS sequence"/>
</dbReference>